<name>A0AAV4LDW4_9BACL</name>
<evidence type="ECO:0000259" key="1">
    <source>
        <dbReference type="Pfam" id="PF04233"/>
    </source>
</evidence>
<reference evidence="2" key="1">
    <citation type="journal article" date="2023" name="Int. J. Syst. Evol. Microbiol.">
        <title>Collibacillus ludicampi gen. nov., sp. nov., a new soil bacterium of the family Alicyclobacillaceae.</title>
        <authorList>
            <person name="Jojima T."/>
            <person name="Ioku Y."/>
            <person name="Fukuta Y."/>
            <person name="Shirasaka N."/>
            <person name="Matsumura Y."/>
            <person name="Mori M."/>
        </authorList>
    </citation>
    <scope>NUCLEOTIDE SEQUENCE</scope>
    <source>
        <strain evidence="2">TP075</strain>
    </source>
</reference>
<dbReference type="RefSeq" id="WP_282199111.1">
    <property type="nucleotide sequence ID" value="NZ_BOQE01000001.1"/>
</dbReference>
<dbReference type="AlphaFoldDB" id="A0AAV4LDW4"/>
<dbReference type="Pfam" id="PF04233">
    <property type="entry name" value="Phage_Mu_F"/>
    <property type="match status" value="1"/>
</dbReference>
<dbReference type="EMBL" id="BOQE01000001">
    <property type="protein sequence ID" value="GIM45953.1"/>
    <property type="molecule type" value="Genomic_DNA"/>
</dbReference>
<accession>A0AAV4LDW4</accession>
<proteinExistence type="predicted"/>
<sequence>MNKWERQVTRYLNDSEHQLLVEYDRWLKAAFSHIPLGANEHAIHGFHLTHHQRLSSILFKHSAAVFTAGQAHGEEDCQAVLKKKKRRLAKYPGIDLEQADDDDSFTPHDAIKVLQQRSIVLAGEVENDITSGIKEILLRHLAGLPRQRAEEQIAELLEHNMNRASLIVTTETTYAYNRGRLFSYREYGADYVRYMAIMDARTCQICGSRNGKILSMDDLGSNIPPVHGRCRCVLSPVFSDVQPDLISKQALDWSSVKPLPKGWVS</sequence>
<dbReference type="Proteomes" id="UP001057291">
    <property type="component" value="Unassembled WGS sequence"/>
</dbReference>
<dbReference type="NCBIfam" id="TIGR01641">
    <property type="entry name" value="phageSPP1_gp7"/>
    <property type="match status" value="1"/>
</dbReference>
<evidence type="ECO:0000313" key="2">
    <source>
        <dbReference type="EMBL" id="GIM45953.1"/>
    </source>
</evidence>
<organism evidence="2 3">
    <name type="scientific">Collibacillus ludicampi</name>
    <dbReference type="NCBI Taxonomy" id="2771369"/>
    <lineage>
        <taxon>Bacteria</taxon>
        <taxon>Bacillati</taxon>
        <taxon>Bacillota</taxon>
        <taxon>Bacilli</taxon>
        <taxon>Bacillales</taxon>
        <taxon>Alicyclobacillaceae</taxon>
        <taxon>Collibacillus</taxon>
    </lineage>
</organism>
<evidence type="ECO:0000313" key="3">
    <source>
        <dbReference type="Proteomes" id="UP001057291"/>
    </source>
</evidence>
<keyword evidence="3" id="KW-1185">Reference proteome</keyword>
<feature type="domain" description="Phage head morphogenesis" evidence="1">
    <location>
        <begin position="145"/>
        <end position="234"/>
    </location>
</feature>
<protein>
    <recommendedName>
        <fullName evidence="1">Phage head morphogenesis domain-containing protein</fullName>
    </recommendedName>
</protein>
<comment type="caution">
    <text evidence="2">The sequence shown here is derived from an EMBL/GenBank/DDBJ whole genome shotgun (WGS) entry which is preliminary data.</text>
</comment>
<gene>
    <name evidence="2" type="ORF">DNHGIG_15020</name>
</gene>
<dbReference type="InterPro" id="IPR006528">
    <property type="entry name" value="Phage_head_morphogenesis_dom"/>
</dbReference>